<reference evidence="3 4" key="1">
    <citation type="journal article" date="2020" name="ISME J.">
        <title>Uncovering the hidden diversity of litter-decomposition mechanisms in mushroom-forming fungi.</title>
        <authorList>
            <person name="Floudas D."/>
            <person name="Bentzer J."/>
            <person name="Ahren D."/>
            <person name="Johansson T."/>
            <person name="Persson P."/>
            <person name="Tunlid A."/>
        </authorList>
    </citation>
    <scope>NUCLEOTIDE SEQUENCE [LARGE SCALE GENOMIC DNA]</scope>
    <source>
        <strain evidence="3 4">CBS 291.85</strain>
    </source>
</reference>
<dbReference type="OrthoDB" id="3263880at2759"/>
<dbReference type="EMBL" id="JAACJM010000004">
    <property type="protein sequence ID" value="KAF5372942.1"/>
    <property type="molecule type" value="Genomic_DNA"/>
</dbReference>
<dbReference type="InterPro" id="IPR036864">
    <property type="entry name" value="Zn2-C6_fun-type_DNA-bd_sf"/>
</dbReference>
<organism evidence="3 4">
    <name type="scientific">Tetrapyrgos nigripes</name>
    <dbReference type="NCBI Taxonomy" id="182062"/>
    <lineage>
        <taxon>Eukaryota</taxon>
        <taxon>Fungi</taxon>
        <taxon>Dikarya</taxon>
        <taxon>Basidiomycota</taxon>
        <taxon>Agaricomycotina</taxon>
        <taxon>Agaricomycetes</taxon>
        <taxon>Agaricomycetidae</taxon>
        <taxon>Agaricales</taxon>
        <taxon>Marasmiineae</taxon>
        <taxon>Marasmiaceae</taxon>
        <taxon>Tetrapyrgos</taxon>
    </lineage>
</organism>
<feature type="domain" description="Zn(2)-C6 fungal-type" evidence="2">
    <location>
        <begin position="29"/>
        <end position="68"/>
    </location>
</feature>
<feature type="compositionally biased region" description="Gly residues" evidence="1">
    <location>
        <begin position="850"/>
        <end position="861"/>
    </location>
</feature>
<accession>A0A8H5GXQ9</accession>
<evidence type="ECO:0000256" key="1">
    <source>
        <dbReference type="SAM" id="MobiDB-lite"/>
    </source>
</evidence>
<dbReference type="GO" id="GO:0000981">
    <property type="term" value="F:DNA-binding transcription factor activity, RNA polymerase II-specific"/>
    <property type="evidence" value="ECO:0007669"/>
    <property type="project" value="InterPro"/>
</dbReference>
<sequence length="928" mass="99653">MSPAQRAASSPYPRRPSAQPKSSRQQFSACGACRMRRVRCDLKDLTVPITGPNPACSNCNERGLKCVDEFADVKAVKLLRRGRRLQQVEAIYGKAADQNATSSSYLGLPTRLPSSIPPLQPEFFSSAFWHSFSLQRPILDPVDFAAHFCAHVKGSHSLSPEASLLAMLLVVWAASFGVDEYGVPIAPTNQSAVSASLDPNIPARNTRKSSGEIHASSNFKSPVGHAISTIHARKERSEAMLKEVLELVDIHAVIRRPTWDGVRVLLLILPLLEDVHLLDRITMHEASLSQVHSLCNFAASTSGPSSSLSHSSDDAINRARIFWYAYMQEGITIGMRGGRLNLNEEDLEEFQASLPSFHASGVHYTSGLPSPASPSFPPEASQLPRSSPSLSGGVHPYLQITHLFSIPLRLSGVCRKVHSILTSKRAVRRMEAGGGVDAEGMRGIWDGLDSCWEEFDSLRRSFGGGNIGAEVDVQVERFVSGWQIFIFECHNIIRESLKQYVSRPGSPTAHQSVHSPDSSLSLYHLHDIASRKCFRLLPCVLSIIKHNLSNDMVDKGGLFKWDAGLVRDGCFFAAFLSASVASEQLIDYATRAAPVLPLGVGQIPLKREASERGSMLGNGGVDIVRPGLLPILDAEEGTRLCLAAIGEMRWALAKSEEREDAIRAVYEENKMKRLRQQGPEHSLQMLNLSTSSLALHQPYSSAAAMAAMATETMQSQPSGTPVDEMFRYTPQHSYEVPVSHTSRHHSILPPLSVVSPIHSGSAPNTGCTDGSASGWPSYTPPSTAASGTSTGTGVLSGGGSPVFAASASTSGLSTPGSAGGQFKGEVDDMFYHRVVGVSEYDQYGFNSPGHGSGTGSGGGSGVTSPTAVHDPSSSMVTYHQAPRNTTSNHSTHPGYLDFNVQGGSGSVMGHTNSPDGCAQFADSGAYYH</sequence>
<feature type="region of interest" description="Disordered" evidence="1">
    <location>
        <begin position="759"/>
        <end position="793"/>
    </location>
</feature>
<feature type="region of interest" description="Disordered" evidence="1">
    <location>
        <begin position="1"/>
        <end position="25"/>
    </location>
</feature>
<dbReference type="InterPro" id="IPR001138">
    <property type="entry name" value="Zn2Cys6_DnaBD"/>
</dbReference>
<gene>
    <name evidence="3" type="ORF">D9758_001674</name>
</gene>
<dbReference type="Pfam" id="PF00172">
    <property type="entry name" value="Zn_clus"/>
    <property type="match status" value="1"/>
</dbReference>
<evidence type="ECO:0000313" key="4">
    <source>
        <dbReference type="Proteomes" id="UP000559256"/>
    </source>
</evidence>
<keyword evidence="4" id="KW-1185">Reference proteome</keyword>
<feature type="compositionally biased region" description="Polar residues" evidence="1">
    <location>
        <begin position="871"/>
        <end position="891"/>
    </location>
</feature>
<dbReference type="SMART" id="SM00066">
    <property type="entry name" value="GAL4"/>
    <property type="match status" value="1"/>
</dbReference>
<feature type="compositionally biased region" description="Polar residues" evidence="1">
    <location>
        <begin position="761"/>
        <end position="771"/>
    </location>
</feature>
<name>A0A8H5GXQ9_9AGAR</name>
<feature type="region of interest" description="Disordered" evidence="1">
    <location>
        <begin position="368"/>
        <end position="388"/>
    </location>
</feature>
<dbReference type="Proteomes" id="UP000559256">
    <property type="component" value="Unassembled WGS sequence"/>
</dbReference>
<dbReference type="Gene3D" id="4.10.240.10">
    <property type="entry name" value="Zn(2)-C6 fungal-type DNA-binding domain"/>
    <property type="match status" value="1"/>
</dbReference>
<dbReference type="AlphaFoldDB" id="A0A8H5GXQ9"/>
<dbReference type="CDD" id="cd00067">
    <property type="entry name" value="GAL4"/>
    <property type="match status" value="1"/>
</dbReference>
<evidence type="ECO:0000259" key="2">
    <source>
        <dbReference type="PROSITE" id="PS50048"/>
    </source>
</evidence>
<dbReference type="GO" id="GO:0008270">
    <property type="term" value="F:zinc ion binding"/>
    <property type="evidence" value="ECO:0007669"/>
    <property type="project" value="InterPro"/>
</dbReference>
<protein>
    <recommendedName>
        <fullName evidence="2">Zn(2)-C6 fungal-type domain-containing protein</fullName>
    </recommendedName>
</protein>
<dbReference type="SUPFAM" id="SSF57701">
    <property type="entry name" value="Zn2/Cys6 DNA-binding domain"/>
    <property type="match status" value="1"/>
</dbReference>
<feature type="region of interest" description="Disordered" evidence="1">
    <location>
        <begin position="846"/>
        <end position="894"/>
    </location>
</feature>
<proteinExistence type="predicted"/>
<feature type="compositionally biased region" description="Low complexity" evidence="1">
    <location>
        <begin position="776"/>
        <end position="793"/>
    </location>
</feature>
<comment type="caution">
    <text evidence="3">The sequence shown here is derived from an EMBL/GenBank/DDBJ whole genome shotgun (WGS) entry which is preliminary data.</text>
</comment>
<dbReference type="PROSITE" id="PS50048">
    <property type="entry name" value="ZN2_CY6_FUNGAL_2"/>
    <property type="match status" value="1"/>
</dbReference>
<evidence type="ECO:0000313" key="3">
    <source>
        <dbReference type="EMBL" id="KAF5372942.1"/>
    </source>
</evidence>